<organism evidence="1 2">
    <name type="scientific">Providencia burhodogranariea DSM 19968</name>
    <dbReference type="NCBI Taxonomy" id="1141662"/>
    <lineage>
        <taxon>Bacteria</taxon>
        <taxon>Pseudomonadati</taxon>
        <taxon>Pseudomonadota</taxon>
        <taxon>Gammaproteobacteria</taxon>
        <taxon>Enterobacterales</taxon>
        <taxon>Morganellaceae</taxon>
        <taxon>Providencia</taxon>
    </lineage>
</organism>
<dbReference type="InterPro" id="IPR042257">
    <property type="entry name" value="DGOK_C"/>
</dbReference>
<comment type="caution">
    <text evidence="1">The sequence shown here is derived from an EMBL/GenBank/DDBJ whole genome shotgun (WGS) entry which is preliminary data.</text>
</comment>
<gene>
    <name evidence="1" type="ORF">OOA_15537</name>
</gene>
<dbReference type="AlphaFoldDB" id="K8W603"/>
<name>K8W603_9GAMM</name>
<dbReference type="GO" id="GO:0008671">
    <property type="term" value="F:2-dehydro-3-deoxygalactonokinase activity"/>
    <property type="evidence" value="ECO:0007669"/>
    <property type="project" value="UniProtKB-EC"/>
</dbReference>
<dbReference type="Proteomes" id="UP000009336">
    <property type="component" value="Unassembled WGS sequence"/>
</dbReference>
<evidence type="ECO:0000313" key="2">
    <source>
        <dbReference type="Proteomes" id="UP000009336"/>
    </source>
</evidence>
<dbReference type="EC" id="2.7.1.58" evidence="1"/>
<dbReference type="RefSeq" id="WP_008913091.1">
    <property type="nucleotide sequence ID" value="NZ_KB233224.1"/>
</dbReference>
<dbReference type="GO" id="GO:0034194">
    <property type="term" value="P:D-galactonate catabolic process"/>
    <property type="evidence" value="ECO:0007669"/>
    <property type="project" value="InterPro"/>
</dbReference>
<dbReference type="OrthoDB" id="256574at2"/>
<reference evidence="1 2" key="1">
    <citation type="journal article" date="2012" name="BMC Genomics">
        <title>Comparative genomics of bacteria in the genus Providencia isolated from wild Drosophila melanogaster.</title>
        <authorList>
            <person name="Galac M.R."/>
            <person name="Lazzaro B.P."/>
        </authorList>
    </citation>
    <scope>NUCLEOTIDE SEQUENCE [LARGE SCALE GENOMIC DNA]</scope>
    <source>
        <strain evidence="1 2">DSM 19968</strain>
    </source>
</reference>
<dbReference type="EMBL" id="AKKL01000045">
    <property type="protein sequence ID" value="EKT56038.1"/>
    <property type="molecule type" value="Genomic_DNA"/>
</dbReference>
<sequence>MTIKFIAIDWGSTNFRAYRVEEGQNTDVITLPIGITQLKHPNFDQLLSDALSPWHTWIEIFQVPIILAGMIGSDRGWVDSGYQMLPQPISAIKRGCIQIKSSLSTPIYVHSGLAINTLNFTNVMRGEEVQLLGAISLTNDDCYVFPGTHSKWIEPIDGQITSFNTIMTGELYYILMQHSLLGQSVPKAVLPEGFALGLKEGTLAGSDIISKLFIARSARVLHQMPAEMVAGWLSGLLIGHEVATQLTHFKNASSFSIIAAPALAKLYQQAFQLNHIETTAIDPEQGILYGFRSIYDELYS</sequence>
<protein>
    <submittedName>
        <fullName evidence="1">2-oxo-3-deoxygalactonate kinase</fullName>
        <ecNumber evidence="1">2.7.1.58</ecNumber>
    </submittedName>
</protein>
<dbReference type="STRING" id="1141662.OOA_15537"/>
<dbReference type="Gene3D" id="3.30.420.300">
    <property type="entry name" value="2-keto-3-deoxy-galactonokinase, substrate binding domain"/>
    <property type="match status" value="1"/>
</dbReference>
<dbReference type="Gene3D" id="3.30.420.310">
    <property type="entry name" value="2-keto-3-deoxy-galactonokinase, C-terminal domain"/>
    <property type="match status" value="1"/>
</dbReference>
<dbReference type="InterPro" id="IPR042258">
    <property type="entry name" value="DGOK_N"/>
</dbReference>
<proteinExistence type="predicted"/>
<accession>K8W603</accession>
<dbReference type="InterPro" id="IPR007729">
    <property type="entry name" value="DGOK"/>
</dbReference>
<evidence type="ECO:0000313" key="1">
    <source>
        <dbReference type="EMBL" id="EKT56038.1"/>
    </source>
</evidence>
<dbReference type="HOGENOM" id="CLU_058005_2_0_6"/>
<dbReference type="eggNOG" id="COG3734">
    <property type="taxonomic scope" value="Bacteria"/>
</dbReference>
<dbReference type="Pfam" id="PF05035">
    <property type="entry name" value="DGOK"/>
    <property type="match status" value="1"/>
</dbReference>
<dbReference type="PATRIC" id="fig|1141662.3.peg.3149"/>
<keyword evidence="1" id="KW-0808">Transferase</keyword>
<keyword evidence="2" id="KW-1185">Reference proteome</keyword>
<keyword evidence="1" id="KW-0418">Kinase</keyword>